<reference evidence="1 2" key="1">
    <citation type="submission" date="2018-11" db="EMBL/GenBank/DDBJ databases">
        <authorList>
            <consortium name="Pathogen Informatics"/>
        </authorList>
    </citation>
    <scope>NUCLEOTIDE SEQUENCE [LARGE SCALE GENOMIC DNA]</scope>
</reference>
<name>A0A3P7R6C1_9BILA</name>
<organism evidence="1 2">
    <name type="scientific">Gongylonema pulchrum</name>
    <dbReference type="NCBI Taxonomy" id="637853"/>
    <lineage>
        <taxon>Eukaryota</taxon>
        <taxon>Metazoa</taxon>
        <taxon>Ecdysozoa</taxon>
        <taxon>Nematoda</taxon>
        <taxon>Chromadorea</taxon>
        <taxon>Rhabditida</taxon>
        <taxon>Spirurina</taxon>
        <taxon>Spiruromorpha</taxon>
        <taxon>Spiruroidea</taxon>
        <taxon>Gongylonematidae</taxon>
        <taxon>Gongylonema</taxon>
    </lineage>
</organism>
<accession>A0A3P7R6C1</accession>
<dbReference type="OrthoDB" id="2359033at2759"/>
<keyword evidence="2" id="KW-1185">Reference proteome</keyword>
<dbReference type="AlphaFoldDB" id="A0A3P7R6C1"/>
<proteinExistence type="predicted"/>
<dbReference type="EMBL" id="UYRT01090923">
    <property type="protein sequence ID" value="VDN36589.1"/>
    <property type="molecule type" value="Genomic_DNA"/>
</dbReference>
<dbReference type="Gene3D" id="1.25.40.420">
    <property type="match status" value="1"/>
</dbReference>
<evidence type="ECO:0000313" key="2">
    <source>
        <dbReference type="Proteomes" id="UP000271098"/>
    </source>
</evidence>
<evidence type="ECO:0000313" key="1">
    <source>
        <dbReference type="EMBL" id="VDN36589.1"/>
    </source>
</evidence>
<gene>
    <name evidence="1" type="ORF">GPUH_LOCUS20696</name>
</gene>
<protein>
    <submittedName>
        <fullName evidence="1">Uncharacterized protein</fullName>
    </submittedName>
</protein>
<sequence length="159" mass="18472">MWEAVQKWLMAPSHPERRGNTASPLLVSILPLIKFPFMTADELTMVERSPLVESHPKLFHPQILLAYKFQALPLASRASCKEFAGPQFILRNYTDVRWDRRITVRADDLRRENGYDRGIDQAYNVRISRHLAFTVQKIPFAWNASCWHLMSVLDAHKAK</sequence>
<dbReference type="Proteomes" id="UP000271098">
    <property type="component" value="Unassembled WGS sequence"/>
</dbReference>